<gene>
    <name evidence="1" type="ORF">BSYN_19450</name>
</gene>
<keyword evidence="2" id="KW-1185">Reference proteome</keyword>
<sequence length="65" mass="7283">MIYHLCKVKDKSVIGPQRKRHTFENTAKAVTTAAVETVNPFFTSKNGKVTPVKPPLIPYGKTRIK</sequence>
<reference evidence="1 2" key="1">
    <citation type="submission" date="2023-04" db="EMBL/GenBank/DDBJ databases">
        <title>Draft genome sequence of acteroides sedimenti strain YN3PY1.</title>
        <authorList>
            <person name="Yoshida N."/>
        </authorList>
    </citation>
    <scope>NUCLEOTIDE SEQUENCE [LARGE SCALE GENOMIC DNA]</scope>
    <source>
        <strain evidence="1 2">YN3PY1</strain>
    </source>
</reference>
<organism evidence="1 2">
    <name type="scientific">Bacteroides sedimenti</name>
    <dbReference type="NCBI Taxonomy" id="2136147"/>
    <lineage>
        <taxon>Bacteria</taxon>
        <taxon>Pseudomonadati</taxon>
        <taxon>Bacteroidota</taxon>
        <taxon>Bacteroidia</taxon>
        <taxon>Bacteroidales</taxon>
        <taxon>Bacteroidaceae</taxon>
        <taxon>Bacteroides</taxon>
    </lineage>
</organism>
<name>A0ABN6Z569_9BACE</name>
<protein>
    <submittedName>
        <fullName evidence="1">Uncharacterized protein</fullName>
    </submittedName>
</protein>
<proteinExistence type="predicted"/>
<dbReference type="Proteomes" id="UP001496674">
    <property type="component" value="Chromosome"/>
</dbReference>
<accession>A0ABN6Z569</accession>
<evidence type="ECO:0000313" key="1">
    <source>
        <dbReference type="EMBL" id="BEG99680.1"/>
    </source>
</evidence>
<evidence type="ECO:0000313" key="2">
    <source>
        <dbReference type="Proteomes" id="UP001496674"/>
    </source>
</evidence>
<dbReference type="EMBL" id="AP028055">
    <property type="protein sequence ID" value="BEG99680.1"/>
    <property type="molecule type" value="Genomic_DNA"/>
</dbReference>